<keyword evidence="3" id="KW-0378">Hydrolase</keyword>
<protein>
    <submittedName>
        <fullName evidence="10">Uncharacterized protein</fullName>
    </submittedName>
</protein>
<dbReference type="SUPFAM" id="SSF52540">
    <property type="entry name" value="P-loop containing nucleoside triphosphate hydrolases"/>
    <property type="match status" value="1"/>
</dbReference>
<dbReference type="InterPro" id="IPR050534">
    <property type="entry name" value="Coronavir_polyprotein_1ab"/>
</dbReference>
<dbReference type="Pfam" id="PF13087">
    <property type="entry name" value="AAA_12"/>
    <property type="match status" value="1"/>
</dbReference>
<feature type="domain" description="DNA2/NAM7 helicase helicase" evidence="8">
    <location>
        <begin position="773"/>
        <end position="833"/>
    </location>
</feature>
<dbReference type="InterPro" id="IPR041677">
    <property type="entry name" value="DNA2/NAM7_AAA_11"/>
</dbReference>
<evidence type="ECO:0000256" key="1">
    <source>
        <dbReference type="ARBA" id="ARBA00007913"/>
    </source>
</evidence>
<dbReference type="Proteomes" id="UP001645038">
    <property type="component" value="Unassembled WGS sequence"/>
</dbReference>
<dbReference type="RefSeq" id="WP_192536798.1">
    <property type="nucleotide sequence ID" value="NZ_RRZB01000003.1"/>
</dbReference>
<dbReference type="PANTHER" id="PTHR43788:SF8">
    <property type="entry name" value="DNA-BINDING PROTEIN SMUBP-2"/>
    <property type="match status" value="1"/>
</dbReference>
<reference evidence="10 11" key="1">
    <citation type="submission" date="2020-07" db="EMBL/GenBank/DDBJ databases">
        <title>Halophilic bacteria isolated from french cheeses.</title>
        <authorList>
            <person name="Kothe C.I."/>
            <person name="Farah-Kraiem B."/>
            <person name="Renault P."/>
            <person name="Dridi B."/>
        </authorList>
    </citation>
    <scope>NUCLEOTIDE SEQUENCE [LARGE SCALE GENOMIC DNA]</scope>
    <source>
        <strain evidence="10 11">FME20</strain>
    </source>
</reference>
<dbReference type="InterPro" id="IPR041679">
    <property type="entry name" value="DNA2/NAM7-like_C"/>
</dbReference>
<feature type="domain" description="DNA2/NAM7 helicase-like C-terminal" evidence="9">
    <location>
        <begin position="937"/>
        <end position="1059"/>
    </location>
</feature>
<feature type="coiled-coil region" evidence="6">
    <location>
        <begin position="641"/>
        <end position="668"/>
    </location>
</feature>
<evidence type="ECO:0000256" key="7">
    <source>
        <dbReference type="SAM" id="MobiDB-lite"/>
    </source>
</evidence>
<evidence type="ECO:0000256" key="3">
    <source>
        <dbReference type="ARBA" id="ARBA00022801"/>
    </source>
</evidence>
<feature type="compositionally biased region" description="Polar residues" evidence="7">
    <location>
        <begin position="257"/>
        <end position="268"/>
    </location>
</feature>
<dbReference type="EMBL" id="RRZB01000003">
    <property type="protein sequence ID" value="MBE0462295.1"/>
    <property type="molecule type" value="Genomic_DNA"/>
</dbReference>
<evidence type="ECO:0000256" key="5">
    <source>
        <dbReference type="ARBA" id="ARBA00022840"/>
    </source>
</evidence>
<dbReference type="Pfam" id="PF13086">
    <property type="entry name" value="AAA_11"/>
    <property type="match status" value="1"/>
</dbReference>
<gene>
    <name evidence="10" type="ORF">EI547_02325</name>
</gene>
<evidence type="ECO:0000256" key="2">
    <source>
        <dbReference type="ARBA" id="ARBA00022741"/>
    </source>
</evidence>
<sequence>MISSVSSTAAQAERILSFWHKVEFFESAELKDIDHGKGAIHYRSGELLETPNGLPWLNPERVRCAGKDYRPEKTYRFKLYLGLFARSEIFRVARDAYPEKTEAWVERSRDEGLTCSMTVEVDENGVVDRGSFAISTAPWMLGALQQGTLDDVTSKAFKEATDVFQQRLDTILTVADNLKREHGLPLRLTTFELIEMLKAMQSWTAFSPQDEAPALVVQLLRGKPGANVESAAGAAGNPYSAQEWSAVGALPPRLESTHQGASASQKTAAPSDEEPPSINEIAILNSFFIRDLETVIEQAKTKGLAPGSPLARYLQGECDRHPDLLKPEGRSLLMRNLALNRMPAGRWPGEDEQSMSLMQQFAINTLDETLTETGLYSVNGPPGTGKTTMLRDLVARNVVKRAKVLASLPSPGAAFGEDVYANIDDQLKPIKTLIPELTGFEMVVASSNNAAVENVTRELPQSKALGAAYHDLAYLKPVGQKLAAQHDKRDDGKLHVDALTPGKECWGLIATSLGKKGNRTTFGERAFFKPISQCEAHDDAEHYSTLVPALKTLAEGRDAKRDFHSAQRAFKEAERQVETIQKELKRLQDLQRLETQTDAVRRKAEAHQGFAARIALWKSQRQATKVPFWPLGAYFKNRAVLQQIKQREQRATQQAEVSQQRLASIERRLETERYECAPLKENYADVLLPDEALDLEMPEVQRTSFGHCQALNQARGQLTARAFELHQAWLVAAYTDKNNKLWPTVGSLMPVLNGGVDDRDAAKALWQMLFMIVPVVSSTFASVSNQFQALNEGEIGWLFVDEAGQASPQQAVGALWRAKRAVVVGDPLQIEPVFTVPAGLVEAMAKGEFDRDWYKWSPTVSSVQVVADRANPYGTNEISDEFWVGSPLRVHRRCDEPMFSIANRIAYNDKMLHGNEKLSPGPGDSRWFDVEGNVQGKHFVRSQAEQVVRMLKPHIAKTGKPPSVYVISPFKAVANGIRQHLEKELPADVFGGRDKRGAWLRERVGTVHTFQGKEEDSVIFVLGLSKESPGAAEWASSKPNLLNVALTRAKKRVYVVGSTDIWAGKKYFSDAREQLPSHATSRQSR</sequence>
<keyword evidence="11" id="KW-1185">Reference proteome</keyword>
<name>A0ABR9FUH2_9GAMM</name>
<keyword evidence="5" id="KW-0067">ATP-binding</keyword>
<feature type="coiled-coil region" evidence="6">
    <location>
        <begin position="563"/>
        <end position="593"/>
    </location>
</feature>
<organism evidence="10 11">
    <name type="scientific">Halomonas colorata</name>
    <dbReference type="NCBI Taxonomy" id="2742615"/>
    <lineage>
        <taxon>Bacteria</taxon>
        <taxon>Pseudomonadati</taxon>
        <taxon>Pseudomonadota</taxon>
        <taxon>Gammaproteobacteria</taxon>
        <taxon>Oceanospirillales</taxon>
        <taxon>Halomonadaceae</taxon>
        <taxon>Halomonas</taxon>
    </lineage>
</organism>
<dbReference type="InterPro" id="IPR047187">
    <property type="entry name" value="SF1_C_Upf1"/>
</dbReference>
<feature type="region of interest" description="Disordered" evidence="7">
    <location>
        <begin position="255"/>
        <end position="276"/>
    </location>
</feature>
<keyword evidence="2" id="KW-0547">Nucleotide-binding</keyword>
<accession>A0ABR9FUH2</accession>
<dbReference type="PANTHER" id="PTHR43788">
    <property type="entry name" value="DNA2/NAM7 HELICASE FAMILY MEMBER"/>
    <property type="match status" value="1"/>
</dbReference>
<evidence type="ECO:0000256" key="6">
    <source>
        <dbReference type="SAM" id="Coils"/>
    </source>
</evidence>
<comment type="caution">
    <text evidence="10">The sequence shown here is derived from an EMBL/GenBank/DDBJ whole genome shotgun (WGS) entry which is preliminary data.</text>
</comment>
<evidence type="ECO:0000313" key="10">
    <source>
        <dbReference type="EMBL" id="MBE0462295.1"/>
    </source>
</evidence>
<evidence type="ECO:0000259" key="9">
    <source>
        <dbReference type="Pfam" id="PF13087"/>
    </source>
</evidence>
<evidence type="ECO:0000256" key="4">
    <source>
        <dbReference type="ARBA" id="ARBA00022806"/>
    </source>
</evidence>
<proteinExistence type="inferred from homology"/>
<comment type="similarity">
    <text evidence="1">Belongs to the DNA2/NAM7 helicase family.</text>
</comment>
<dbReference type="CDD" id="cd18808">
    <property type="entry name" value="SF1_C_Upf1"/>
    <property type="match status" value="1"/>
</dbReference>
<evidence type="ECO:0000259" key="8">
    <source>
        <dbReference type="Pfam" id="PF13086"/>
    </source>
</evidence>
<dbReference type="InterPro" id="IPR027417">
    <property type="entry name" value="P-loop_NTPase"/>
</dbReference>
<keyword evidence="6" id="KW-0175">Coiled coil</keyword>
<keyword evidence="4" id="KW-0347">Helicase</keyword>
<evidence type="ECO:0000313" key="11">
    <source>
        <dbReference type="Proteomes" id="UP001645038"/>
    </source>
</evidence>
<dbReference type="Gene3D" id="3.40.50.300">
    <property type="entry name" value="P-loop containing nucleotide triphosphate hydrolases"/>
    <property type="match status" value="2"/>
</dbReference>